<organism evidence="2 3">
    <name type="scientific">Phanerochaete carnosa (strain HHB-10118-sp)</name>
    <name type="common">White-rot fungus</name>
    <name type="synonym">Peniophora carnosa</name>
    <dbReference type="NCBI Taxonomy" id="650164"/>
    <lineage>
        <taxon>Eukaryota</taxon>
        <taxon>Fungi</taxon>
        <taxon>Dikarya</taxon>
        <taxon>Basidiomycota</taxon>
        <taxon>Agaricomycotina</taxon>
        <taxon>Agaricomycetes</taxon>
        <taxon>Polyporales</taxon>
        <taxon>Phanerochaetaceae</taxon>
        <taxon>Phanerochaete</taxon>
    </lineage>
</organism>
<name>K5W7E0_PHACS</name>
<feature type="region of interest" description="Disordered" evidence="1">
    <location>
        <begin position="54"/>
        <end position="82"/>
    </location>
</feature>
<evidence type="ECO:0000256" key="1">
    <source>
        <dbReference type="SAM" id="MobiDB-lite"/>
    </source>
</evidence>
<accession>K5W7E0</accession>
<dbReference type="Proteomes" id="UP000008370">
    <property type="component" value="Unassembled WGS sequence"/>
</dbReference>
<sequence length="290" mass="31686">MAPSALILPPVTPQDYHRIISPSLNIPSDPQTSIPVGLLACQRDSLLRELATTVVSSRPAEAPPQPKRAKKDKSSTPPTPASPLLEVLLHDTVLFPEGVAEVKRAGGHAVHYVKVGEKSIEGALHAFTVGREVGVRLGEAGLQRRLDHIVCEDASQEGRLTLPLILPYCPHGYTLASPLSHLSRSTNLDSDKSFKLAEIHASPSPRTVSIDCLVDKHHGNDNLVQMCSITPHGANDVERMGVLSEWFALRPASASRVQSVLCPLDKPSRHLRYETLRLAKFLFLRVYRQG</sequence>
<proteinExistence type="predicted"/>
<dbReference type="RefSeq" id="XP_007392396.1">
    <property type="nucleotide sequence ID" value="XM_007392334.1"/>
</dbReference>
<protein>
    <submittedName>
        <fullName evidence="2">Uncharacterized protein</fullName>
    </submittedName>
</protein>
<gene>
    <name evidence="2" type="ORF">PHACADRAFT_206056</name>
</gene>
<reference evidence="2 3" key="1">
    <citation type="journal article" date="2012" name="BMC Genomics">
        <title>Comparative genomics of the white-rot fungi, Phanerochaete carnosa and P. chrysosporium, to elucidate the genetic basis of the distinct wood types they colonize.</title>
        <authorList>
            <person name="Suzuki H."/>
            <person name="MacDonald J."/>
            <person name="Syed K."/>
            <person name="Salamov A."/>
            <person name="Hori C."/>
            <person name="Aerts A."/>
            <person name="Henrissat B."/>
            <person name="Wiebenga A."/>
            <person name="vanKuyk P.A."/>
            <person name="Barry K."/>
            <person name="Lindquist E."/>
            <person name="LaButti K."/>
            <person name="Lapidus A."/>
            <person name="Lucas S."/>
            <person name="Coutinho P."/>
            <person name="Gong Y."/>
            <person name="Samejima M."/>
            <person name="Mahadevan R."/>
            <person name="Abou-Zaid M."/>
            <person name="de Vries R.P."/>
            <person name="Igarashi K."/>
            <person name="Yadav J.S."/>
            <person name="Grigoriev I.V."/>
            <person name="Master E.R."/>
        </authorList>
    </citation>
    <scope>NUCLEOTIDE SEQUENCE [LARGE SCALE GENOMIC DNA]</scope>
    <source>
        <strain evidence="2 3">HHB-10118-sp</strain>
    </source>
</reference>
<dbReference type="EMBL" id="JH930469">
    <property type="protein sequence ID" value="EKM59843.1"/>
    <property type="molecule type" value="Genomic_DNA"/>
</dbReference>
<dbReference type="GeneID" id="18912416"/>
<dbReference type="OrthoDB" id="288942at2759"/>
<dbReference type="AlphaFoldDB" id="K5W7E0"/>
<dbReference type="HOGENOM" id="CLU_960115_0_0_1"/>
<evidence type="ECO:0000313" key="3">
    <source>
        <dbReference type="Proteomes" id="UP000008370"/>
    </source>
</evidence>
<evidence type="ECO:0000313" key="2">
    <source>
        <dbReference type="EMBL" id="EKM59843.1"/>
    </source>
</evidence>
<dbReference type="InParanoid" id="K5W7E0"/>
<keyword evidence="3" id="KW-1185">Reference proteome</keyword>
<dbReference type="KEGG" id="pco:PHACADRAFT_206056"/>